<organism evidence="3 4">
    <name type="scientific">Malus domestica</name>
    <name type="common">Apple</name>
    <name type="synonym">Pyrus malus</name>
    <dbReference type="NCBI Taxonomy" id="3750"/>
    <lineage>
        <taxon>Eukaryota</taxon>
        <taxon>Viridiplantae</taxon>
        <taxon>Streptophyta</taxon>
        <taxon>Embryophyta</taxon>
        <taxon>Tracheophyta</taxon>
        <taxon>Spermatophyta</taxon>
        <taxon>Magnoliopsida</taxon>
        <taxon>eudicotyledons</taxon>
        <taxon>Gunneridae</taxon>
        <taxon>Pentapetalae</taxon>
        <taxon>rosids</taxon>
        <taxon>fabids</taxon>
        <taxon>Rosales</taxon>
        <taxon>Rosaceae</taxon>
        <taxon>Amygdaloideae</taxon>
        <taxon>Maleae</taxon>
        <taxon>Malus</taxon>
    </lineage>
</organism>
<dbReference type="PANTHER" id="PTHR33018">
    <property type="entry name" value="OS10G0338966 PROTEIN-RELATED"/>
    <property type="match status" value="1"/>
</dbReference>
<feature type="compositionally biased region" description="Basic and acidic residues" evidence="1">
    <location>
        <begin position="223"/>
        <end position="232"/>
    </location>
</feature>
<gene>
    <name evidence="3" type="ORF">DVH24_003132</name>
</gene>
<dbReference type="Proteomes" id="UP000290289">
    <property type="component" value="Chromosome 3"/>
</dbReference>
<protein>
    <recommendedName>
        <fullName evidence="2">DUF8039 domain-containing protein</fullName>
    </recommendedName>
</protein>
<feature type="compositionally biased region" description="Low complexity" evidence="1">
    <location>
        <begin position="209"/>
        <end position="220"/>
    </location>
</feature>
<feature type="region of interest" description="Disordered" evidence="1">
    <location>
        <begin position="51"/>
        <end position="71"/>
    </location>
</feature>
<evidence type="ECO:0000313" key="4">
    <source>
        <dbReference type="Proteomes" id="UP000290289"/>
    </source>
</evidence>
<comment type="caution">
    <text evidence="3">The sequence shown here is derived from an EMBL/GenBank/DDBJ whole genome shotgun (WGS) entry which is preliminary data.</text>
</comment>
<proteinExistence type="predicted"/>
<dbReference type="EMBL" id="RDQH01000329">
    <property type="protein sequence ID" value="RXI03054.1"/>
    <property type="molecule type" value="Genomic_DNA"/>
</dbReference>
<dbReference type="PANTHER" id="PTHR33018:SF31">
    <property type="entry name" value="TRANSPOSASE, PTTA_EN_SPM, PLANT"/>
    <property type="match status" value="1"/>
</dbReference>
<dbReference type="AlphaFoldDB" id="A0A498K9P5"/>
<feature type="region of interest" description="Disordered" evidence="1">
    <location>
        <begin position="202"/>
        <end position="232"/>
    </location>
</feature>
<keyword evidence="4" id="KW-1185">Reference proteome</keyword>
<accession>A0A498K9P5</accession>
<dbReference type="InterPro" id="IPR058352">
    <property type="entry name" value="DUF8039"/>
</dbReference>
<evidence type="ECO:0000259" key="2">
    <source>
        <dbReference type="Pfam" id="PF26133"/>
    </source>
</evidence>
<feature type="domain" description="DUF8039" evidence="2">
    <location>
        <begin position="247"/>
        <end position="328"/>
    </location>
</feature>
<dbReference type="Pfam" id="PF26133">
    <property type="entry name" value="DUF8039"/>
    <property type="match status" value="1"/>
</dbReference>
<evidence type="ECO:0000256" key="1">
    <source>
        <dbReference type="SAM" id="MobiDB-lite"/>
    </source>
</evidence>
<evidence type="ECO:0000313" key="3">
    <source>
        <dbReference type="EMBL" id="RXI03054.1"/>
    </source>
</evidence>
<reference evidence="3 4" key="1">
    <citation type="submission" date="2018-10" db="EMBL/GenBank/DDBJ databases">
        <title>A high-quality apple genome assembly.</title>
        <authorList>
            <person name="Hu J."/>
        </authorList>
    </citation>
    <scope>NUCLEOTIDE SEQUENCE [LARGE SCALE GENOMIC DNA]</scope>
    <source>
        <strain evidence="4">cv. HFTH1</strain>
        <tissue evidence="3">Young leaf</tissue>
    </source>
</reference>
<sequence>MSRKGYACLDDELRNKGTPEEDLNRVNLWIAARTRKNGQPDDIKLVNEMPTTNNALGPEHRGRLRGGGYGVTPSRYDAQTYAGMRKLREVFDLVLAIQQNEGNGKETNTNYAIQVSTNRPQGGSIDLQRTKNGVKQVPNSSYQVSRSSPQYMSYAPLNVYKPSRAYDLGNQGKFDEDAYMSYAPLDVYRLDDCIQCDRRSAREVDDASRQASKASSQRSSPNIKRDNIKRKEGSKATSQLQLVGILQGSSCKLLNWLENGQVVATGEIESTNPEAKVHHMVLGPNCWKVWVTVVRVENISLYRPTNEFRVLEDAISSTIAWPSKYIRVGDSHYMDTTL</sequence>
<name>A0A498K9P5_MALDO</name>